<feature type="compositionally biased region" description="Basic residues" evidence="1">
    <location>
        <begin position="76"/>
        <end position="97"/>
    </location>
</feature>
<sequence>MPRTTRRKGNKGFRLAKRLLSPVEQLLGLAKDVGTSGFRRTGNIFRSGMGFAGNTVSATGRRINGAVNGLILGKSVKSRRSDRKSRRKSRRQSRQRR</sequence>
<protein>
    <submittedName>
        <fullName evidence="2">Uncharacterized protein</fullName>
    </submittedName>
</protein>
<proteinExistence type="predicted"/>
<feature type="region of interest" description="Disordered" evidence="1">
    <location>
        <begin position="71"/>
        <end position="97"/>
    </location>
</feature>
<evidence type="ECO:0000313" key="2">
    <source>
        <dbReference type="EMBL" id="QHU26445.1"/>
    </source>
</evidence>
<accession>A0A6C0L8I8</accession>
<organism evidence="2">
    <name type="scientific">viral metagenome</name>
    <dbReference type="NCBI Taxonomy" id="1070528"/>
    <lineage>
        <taxon>unclassified sequences</taxon>
        <taxon>metagenomes</taxon>
        <taxon>organismal metagenomes</taxon>
    </lineage>
</organism>
<dbReference type="EMBL" id="MN740440">
    <property type="protein sequence ID" value="QHU26445.1"/>
    <property type="molecule type" value="Genomic_DNA"/>
</dbReference>
<dbReference type="AlphaFoldDB" id="A0A6C0L8I8"/>
<evidence type="ECO:0000256" key="1">
    <source>
        <dbReference type="SAM" id="MobiDB-lite"/>
    </source>
</evidence>
<reference evidence="2" key="1">
    <citation type="journal article" date="2020" name="Nature">
        <title>Giant virus diversity and host interactions through global metagenomics.</title>
        <authorList>
            <person name="Schulz F."/>
            <person name="Roux S."/>
            <person name="Paez-Espino D."/>
            <person name="Jungbluth S."/>
            <person name="Walsh D.A."/>
            <person name="Denef V.J."/>
            <person name="McMahon K.D."/>
            <person name="Konstantinidis K.T."/>
            <person name="Eloe-Fadrosh E.A."/>
            <person name="Kyrpides N.C."/>
            <person name="Woyke T."/>
        </authorList>
    </citation>
    <scope>NUCLEOTIDE SEQUENCE</scope>
    <source>
        <strain evidence="2">GVMAG-M-3300027759-16</strain>
    </source>
</reference>
<name>A0A6C0L8I8_9ZZZZ</name>